<reference evidence="4" key="1">
    <citation type="submission" date="2022-09" db="EMBL/GenBank/DDBJ databases">
        <title>Enrichment on poylsaccharides allowed isolation of novel metabolic and taxonomic groups of Haloarchaea.</title>
        <authorList>
            <person name="Sorokin D.Y."/>
            <person name="Elcheninov A.G."/>
            <person name="Khizhniak T.V."/>
            <person name="Kolganova T.V."/>
            <person name="Kublanov I.V."/>
        </authorList>
    </citation>
    <scope>NUCLEOTIDE SEQUENCE</scope>
    <source>
        <strain evidence="4">AArc-xg1-1</strain>
    </source>
</reference>
<accession>A0AAP3E1F0</accession>
<organism evidence="4 5">
    <name type="scientific">Natronoglomus mannanivorans</name>
    <dbReference type="NCBI Taxonomy" id="2979990"/>
    <lineage>
        <taxon>Archaea</taxon>
        <taxon>Methanobacteriati</taxon>
        <taxon>Methanobacteriota</taxon>
        <taxon>Stenosarchaea group</taxon>
        <taxon>Halobacteria</taxon>
        <taxon>Halobacteriales</taxon>
        <taxon>Natrialbaceae</taxon>
        <taxon>Natronoglomus</taxon>
    </lineage>
</organism>
<sequence>MIAIAGAKGGCGKSTVTLGLAEAFARADTPALAIDADRQLPNLHVMADLDRTPTVATLGSETDVRELAQQHPRVPNVGIVPAPTSAQTFEYGSLGESLDADGVQVLIDCPSGAGPDVVDPLSQAAGVIVVTTHTDRSLEAAETTIEMARRLGVPVYGAVLNQCSEVPDRATRWEGVPLLGCVPERPSPAEDGEVDDAFDDIVERLVTQSPTDRASPAYAGDRLPIGTTEIDHRLGGGLPPGSVVALVADPASQAEHILYRATDVRGTLYLSTERSRKSVRRAIESSSVGSSPPTIRHVADEGALEEIVDLIGKLPNSANLIVDSIDDLERRDRSAYVSFLDELTERIAETGGLAILHCLEEIPNRSATLRAADAVFELETVAPGIGTDVEHYLSVPKYRPDASFTETIALEFDERSSVGPIESPPEPADGG</sequence>
<dbReference type="GO" id="GO:0051782">
    <property type="term" value="P:negative regulation of cell division"/>
    <property type="evidence" value="ECO:0007669"/>
    <property type="project" value="TreeGrafter"/>
</dbReference>
<dbReference type="Proteomes" id="UP001321018">
    <property type="component" value="Unassembled WGS sequence"/>
</dbReference>
<feature type="domain" description="CobQ/CobB/MinD/ParA nucleotide binding" evidence="3">
    <location>
        <begin position="2"/>
        <end position="170"/>
    </location>
</feature>
<dbReference type="Pfam" id="PF23442">
    <property type="entry name" value="DUF7125"/>
    <property type="match status" value="1"/>
</dbReference>
<dbReference type="GO" id="GO:0016887">
    <property type="term" value="F:ATP hydrolysis activity"/>
    <property type="evidence" value="ECO:0007669"/>
    <property type="project" value="TreeGrafter"/>
</dbReference>
<dbReference type="InterPro" id="IPR055549">
    <property type="entry name" value="DUF7125"/>
</dbReference>
<dbReference type="GO" id="GO:0009898">
    <property type="term" value="C:cytoplasmic side of plasma membrane"/>
    <property type="evidence" value="ECO:0007669"/>
    <property type="project" value="TreeGrafter"/>
</dbReference>
<evidence type="ECO:0000313" key="5">
    <source>
        <dbReference type="Proteomes" id="UP001321018"/>
    </source>
</evidence>
<dbReference type="GO" id="GO:0005524">
    <property type="term" value="F:ATP binding"/>
    <property type="evidence" value="ECO:0007669"/>
    <property type="project" value="UniProtKB-KW"/>
</dbReference>
<dbReference type="RefSeq" id="WP_338003237.1">
    <property type="nucleotide sequence ID" value="NZ_JAOPKA010000004.1"/>
</dbReference>
<dbReference type="Pfam" id="PF01656">
    <property type="entry name" value="CbiA"/>
    <property type="match status" value="1"/>
</dbReference>
<dbReference type="PANTHER" id="PTHR43384">
    <property type="entry name" value="SEPTUM SITE-DETERMINING PROTEIN MIND HOMOLOG, CHLOROPLASTIC-RELATED"/>
    <property type="match status" value="1"/>
</dbReference>
<dbReference type="GO" id="GO:0005829">
    <property type="term" value="C:cytosol"/>
    <property type="evidence" value="ECO:0007669"/>
    <property type="project" value="TreeGrafter"/>
</dbReference>
<name>A0AAP3E1F0_9EURY</name>
<dbReference type="InterPro" id="IPR050625">
    <property type="entry name" value="ParA/MinD_ATPase"/>
</dbReference>
<dbReference type="EMBL" id="JAOPKA010000004">
    <property type="protein sequence ID" value="MCU4741398.1"/>
    <property type="molecule type" value="Genomic_DNA"/>
</dbReference>
<dbReference type="PANTHER" id="PTHR43384:SF6">
    <property type="entry name" value="SEPTUM SITE-DETERMINING PROTEIN MIND HOMOLOG, CHLOROPLASTIC"/>
    <property type="match status" value="1"/>
</dbReference>
<evidence type="ECO:0000259" key="3">
    <source>
        <dbReference type="Pfam" id="PF01656"/>
    </source>
</evidence>
<dbReference type="Gene3D" id="3.40.50.300">
    <property type="entry name" value="P-loop containing nucleotide triphosphate hydrolases"/>
    <property type="match status" value="2"/>
</dbReference>
<dbReference type="InterPro" id="IPR002586">
    <property type="entry name" value="CobQ/CobB/MinD/ParA_Nub-bd_dom"/>
</dbReference>
<evidence type="ECO:0000256" key="1">
    <source>
        <dbReference type="ARBA" id="ARBA00022741"/>
    </source>
</evidence>
<evidence type="ECO:0000313" key="4">
    <source>
        <dbReference type="EMBL" id="MCU4741398.1"/>
    </source>
</evidence>
<keyword evidence="2" id="KW-0067">ATP-binding</keyword>
<gene>
    <name evidence="4" type="ORF">OB960_08280</name>
</gene>
<protein>
    <submittedName>
        <fullName evidence="4">P-loop NTPase</fullName>
    </submittedName>
</protein>
<evidence type="ECO:0000256" key="2">
    <source>
        <dbReference type="ARBA" id="ARBA00022840"/>
    </source>
</evidence>
<keyword evidence="1" id="KW-0547">Nucleotide-binding</keyword>
<dbReference type="SUPFAM" id="SSF52540">
    <property type="entry name" value="P-loop containing nucleoside triphosphate hydrolases"/>
    <property type="match status" value="2"/>
</dbReference>
<dbReference type="AlphaFoldDB" id="A0AAP3E1F0"/>
<dbReference type="InterPro" id="IPR027417">
    <property type="entry name" value="P-loop_NTPase"/>
</dbReference>
<proteinExistence type="predicted"/>
<comment type="caution">
    <text evidence="4">The sequence shown here is derived from an EMBL/GenBank/DDBJ whole genome shotgun (WGS) entry which is preliminary data.</text>
</comment>